<dbReference type="InterPro" id="IPR036259">
    <property type="entry name" value="MFS_trans_sf"/>
</dbReference>
<dbReference type="Proteomes" id="UP000001554">
    <property type="component" value="Chromosome 16"/>
</dbReference>
<feature type="transmembrane region" description="Helical" evidence="5">
    <location>
        <begin position="237"/>
        <end position="260"/>
    </location>
</feature>
<keyword evidence="7" id="KW-1185">Reference proteome</keyword>
<dbReference type="PROSITE" id="PS50850">
    <property type="entry name" value="MFS"/>
    <property type="match status" value="1"/>
</dbReference>
<feature type="transmembrane region" description="Helical" evidence="5">
    <location>
        <begin position="205"/>
        <end position="225"/>
    </location>
</feature>
<dbReference type="RefSeq" id="XP_035658682.1">
    <property type="nucleotide sequence ID" value="XM_035802789.1"/>
</dbReference>
<keyword evidence="3 5" id="KW-1133">Transmembrane helix</keyword>
<keyword evidence="4 5" id="KW-0472">Membrane</keyword>
<protein>
    <submittedName>
        <fullName evidence="8">Organic cation transporter protein-like</fullName>
    </submittedName>
</protein>
<dbReference type="FunFam" id="1.20.1250.20:FF:001709">
    <property type="entry name" value="Uncharacterized protein"/>
    <property type="match status" value="1"/>
</dbReference>
<reference evidence="8" key="2">
    <citation type="submission" date="2025-08" db="UniProtKB">
        <authorList>
            <consortium name="RefSeq"/>
        </authorList>
    </citation>
    <scope>IDENTIFICATION</scope>
    <source>
        <strain evidence="8">S238N-H82</strain>
        <tissue evidence="8">Testes</tissue>
    </source>
</reference>
<evidence type="ECO:0000259" key="6">
    <source>
        <dbReference type="PROSITE" id="PS50850"/>
    </source>
</evidence>
<dbReference type="GO" id="GO:0016020">
    <property type="term" value="C:membrane"/>
    <property type="evidence" value="ECO:0007669"/>
    <property type="project" value="UniProtKB-SubCell"/>
</dbReference>
<feature type="transmembrane region" description="Helical" evidence="5">
    <location>
        <begin position="471"/>
        <end position="491"/>
    </location>
</feature>
<dbReference type="Pfam" id="PF00083">
    <property type="entry name" value="Sugar_tr"/>
    <property type="match status" value="1"/>
</dbReference>
<dbReference type="Gene3D" id="1.20.1250.20">
    <property type="entry name" value="MFS general substrate transporter like domains"/>
    <property type="match status" value="1"/>
</dbReference>
<dbReference type="OMA" id="FDESMKH"/>
<dbReference type="OrthoDB" id="3936150at2759"/>
<feature type="transmembrane region" description="Helical" evidence="5">
    <location>
        <begin position="497"/>
        <end position="519"/>
    </location>
</feature>
<dbReference type="GO" id="GO:0022857">
    <property type="term" value="F:transmembrane transporter activity"/>
    <property type="evidence" value="ECO:0007669"/>
    <property type="project" value="InterPro"/>
</dbReference>
<feature type="transmembrane region" description="Helical" evidence="5">
    <location>
        <begin position="378"/>
        <end position="398"/>
    </location>
</feature>
<evidence type="ECO:0000313" key="7">
    <source>
        <dbReference type="Proteomes" id="UP000001554"/>
    </source>
</evidence>
<evidence type="ECO:0000256" key="5">
    <source>
        <dbReference type="SAM" id="Phobius"/>
    </source>
</evidence>
<evidence type="ECO:0000256" key="2">
    <source>
        <dbReference type="ARBA" id="ARBA00022692"/>
    </source>
</evidence>
<feature type="transmembrane region" description="Helical" evidence="5">
    <location>
        <begin position="410"/>
        <end position="430"/>
    </location>
</feature>
<organism evidence="7 8">
    <name type="scientific">Branchiostoma floridae</name>
    <name type="common">Florida lancelet</name>
    <name type="synonym">Amphioxus</name>
    <dbReference type="NCBI Taxonomy" id="7739"/>
    <lineage>
        <taxon>Eukaryota</taxon>
        <taxon>Metazoa</taxon>
        <taxon>Chordata</taxon>
        <taxon>Cephalochordata</taxon>
        <taxon>Leptocardii</taxon>
        <taxon>Amphioxiformes</taxon>
        <taxon>Branchiostomatidae</taxon>
        <taxon>Branchiostoma</taxon>
    </lineage>
</organism>
<name>A0A9J7HK19_BRAFL</name>
<evidence type="ECO:0000256" key="3">
    <source>
        <dbReference type="ARBA" id="ARBA00022989"/>
    </source>
</evidence>
<dbReference type="GeneID" id="118403917"/>
<dbReference type="InterPro" id="IPR020846">
    <property type="entry name" value="MFS_dom"/>
</dbReference>
<sequence>MVDFDESMKHIGSYGKFQRMTYYMCLLVGITTPFHQLGSTFLDAETDFHCAVPAVAEGGPRENHTDCVLNYSLPIERTSSGTGWRYSGCTRYVVTSYELGNLTCPYPAHNSTADDRPTQPCDQGYWYDTRQYKSSIFTEFNLVCDDYWLNSLSQSIYMCGVLIGAIGFGQLADFIGRKKTIFISLSLMIVFGTIVAFAPNYTVFVIARLLVGTTVSGIFLSAFVIGTELTGPDMRTWTATLPHVAFATGYMLYALMAWGIRSWRPLQLTMTIPTVFLLFSWPFLIESPRWLISVDRHDEAATIVKRIAKFNGVTVPAHVLNERNEKKKNDRRHTAIDLLRTRNLLIRNLNLFYQWFVTSMVFYGLSLNTSSLPGIDDYVAFFLGGFVEIPGLFSSYYLLDILGRPKCQCLYMTVGGIACIISPFLAPPYLPEHLAPLSIVLAMLGKLSISACFNISYIMSAELNPTILRNVAVGAGSMWARIGGVVSPFVVYSKQLWLPLPFAIFGGCAVLAGVVALALPETMGADLPETVEEAESFGTKRKPQPVYLSDIEKHGEAHQNRAFQEEDVTAL</sequence>
<dbReference type="CDD" id="cd17317">
    <property type="entry name" value="MFS_SLC22"/>
    <property type="match status" value="1"/>
</dbReference>
<evidence type="ECO:0000313" key="8">
    <source>
        <dbReference type="RefSeq" id="XP_035658682.1"/>
    </source>
</evidence>
<accession>A0A9J7HK19</accession>
<feature type="transmembrane region" description="Helical" evidence="5">
    <location>
        <begin position="20"/>
        <end position="38"/>
    </location>
</feature>
<keyword evidence="2 5" id="KW-0812">Transmembrane</keyword>
<feature type="transmembrane region" description="Helical" evidence="5">
    <location>
        <begin position="181"/>
        <end position="199"/>
    </location>
</feature>
<feature type="transmembrane region" description="Helical" evidence="5">
    <location>
        <begin position="436"/>
        <end position="459"/>
    </location>
</feature>
<feature type="transmembrane region" description="Helical" evidence="5">
    <location>
        <begin position="349"/>
        <end position="366"/>
    </location>
</feature>
<reference evidence="7" key="1">
    <citation type="journal article" date="2020" name="Nat. Ecol. Evol.">
        <title>Deeply conserved synteny resolves early events in vertebrate evolution.</title>
        <authorList>
            <person name="Simakov O."/>
            <person name="Marletaz F."/>
            <person name="Yue J.X."/>
            <person name="O'Connell B."/>
            <person name="Jenkins J."/>
            <person name="Brandt A."/>
            <person name="Calef R."/>
            <person name="Tung C.H."/>
            <person name="Huang T.K."/>
            <person name="Schmutz J."/>
            <person name="Satoh N."/>
            <person name="Yu J.K."/>
            <person name="Putnam N.H."/>
            <person name="Green R.E."/>
            <person name="Rokhsar D.S."/>
        </authorList>
    </citation>
    <scope>NUCLEOTIDE SEQUENCE [LARGE SCALE GENOMIC DNA]</scope>
    <source>
        <strain evidence="7">S238N-H82</strain>
    </source>
</reference>
<evidence type="ECO:0000256" key="4">
    <source>
        <dbReference type="ARBA" id="ARBA00023136"/>
    </source>
</evidence>
<gene>
    <name evidence="8" type="primary">LOC118403917</name>
</gene>
<proteinExistence type="predicted"/>
<dbReference type="PANTHER" id="PTHR24064">
    <property type="entry name" value="SOLUTE CARRIER FAMILY 22 MEMBER"/>
    <property type="match status" value="1"/>
</dbReference>
<comment type="subcellular location">
    <subcellularLocation>
        <location evidence="1">Membrane</location>
        <topology evidence="1">Multi-pass membrane protein</topology>
    </subcellularLocation>
</comment>
<dbReference type="AlphaFoldDB" id="A0A9J7HK19"/>
<evidence type="ECO:0000256" key="1">
    <source>
        <dbReference type="ARBA" id="ARBA00004141"/>
    </source>
</evidence>
<feature type="transmembrane region" description="Helical" evidence="5">
    <location>
        <begin position="155"/>
        <end position="174"/>
    </location>
</feature>
<dbReference type="InterPro" id="IPR005828">
    <property type="entry name" value="MFS_sugar_transport-like"/>
</dbReference>
<feature type="domain" description="Major facilitator superfamily (MFS) profile" evidence="6">
    <location>
        <begin position="93"/>
        <end position="524"/>
    </location>
</feature>
<dbReference type="KEGG" id="bfo:118403917"/>
<dbReference type="SUPFAM" id="SSF103473">
    <property type="entry name" value="MFS general substrate transporter"/>
    <property type="match status" value="1"/>
</dbReference>